<dbReference type="PANTHER" id="PTHR10174">
    <property type="entry name" value="ALPHA-TOCOPHEROL TRANSFER PROTEIN-RELATED"/>
    <property type="match status" value="1"/>
</dbReference>
<dbReference type="GO" id="GO:0016020">
    <property type="term" value="C:membrane"/>
    <property type="evidence" value="ECO:0007669"/>
    <property type="project" value="TreeGrafter"/>
</dbReference>
<gene>
    <name evidence="1" type="ORF">EVAR_76861_1</name>
</gene>
<keyword evidence="2" id="KW-1185">Reference proteome</keyword>
<organism evidence="1 2">
    <name type="scientific">Eumeta variegata</name>
    <name type="common">Bagworm moth</name>
    <name type="synonym">Eumeta japonica</name>
    <dbReference type="NCBI Taxonomy" id="151549"/>
    <lineage>
        <taxon>Eukaryota</taxon>
        <taxon>Metazoa</taxon>
        <taxon>Ecdysozoa</taxon>
        <taxon>Arthropoda</taxon>
        <taxon>Hexapoda</taxon>
        <taxon>Insecta</taxon>
        <taxon>Pterygota</taxon>
        <taxon>Neoptera</taxon>
        <taxon>Endopterygota</taxon>
        <taxon>Lepidoptera</taxon>
        <taxon>Glossata</taxon>
        <taxon>Ditrysia</taxon>
        <taxon>Tineoidea</taxon>
        <taxon>Psychidae</taxon>
        <taxon>Oiketicinae</taxon>
        <taxon>Eumeta</taxon>
    </lineage>
</organism>
<dbReference type="SUPFAM" id="SSF46938">
    <property type="entry name" value="CRAL/TRIO N-terminal domain"/>
    <property type="match status" value="1"/>
</dbReference>
<evidence type="ECO:0000313" key="2">
    <source>
        <dbReference type="Proteomes" id="UP000299102"/>
    </source>
</evidence>
<dbReference type="STRING" id="151549.A0A4C1SEH7"/>
<dbReference type="Proteomes" id="UP000299102">
    <property type="component" value="Unassembled WGS sequence"/>
</dbReference>
<protein>
    <submittedName>
        <fullName evidence="1">Uncharacterized protein</fullName>
    </submittedName>
</protein>
<dbReference type="PANTHER" id="PTHR10174:SF213">
    <property type="entry name" value="CRAL-TRIO DOMAIN-CONTAINING PROTEIN"/>
    <property type="match status" value="1"/>
</dbReference>
<name>A0A4C1SEH7_EUMVA</name>
<comment type="caution">
    <text evidence="1">The sequence shown here is derived from an EMBL/GenBank/DDBJ whole genome shotgun (WGS) entry which is preliminary data.</text>
</comment>
<dbReference type="InterPro" id="IPR036273">
    <property type="entry name" value="CRAL/TRIO_N_dom_sf"/>
</dbReference>
<accession>A0A4C1SEH7</accession>
<dbReference type="GO" id="GO:1902936">
    <property type="term" value="F:phosphatidylinositol bisphosphate binding"/>
    <property type="evidence" value="ECO:0007669"/>
    <property type="project" value="TreeGrafter"/>
</dbReference>
<dbReference type="EMBL" id="BGZK01000006">
    <property type="protein sequence ID" value="GBP00559.1"/>
    <property type="molecule type" value="Genomic_DNA"/>
</dbReference>
<evidence type="ECO:0000313" key="1">
    <source>
        <dbReference type="EMBL" id="GBP00559.1"/>
    </source>
</evidence>
<reference evidence="1 2" key="1">
    <citation type="journal article" date="2019" name="Commun. Biol.">
        <title>The bagworm genome reveals a unique fibroin gene that provides high tensile strength.</title>
        <authorList>
            <person name="Kono N."/>
            <person name="Nakamura H."/>
            <person name="Ohtoshi R."/>
            <person name="Tomita M."/>
            <person name="Numata K."/>
            <person name="Arakawa K."/>
        </authorList>
    </citation>
    <scope>NUCLEOTIDE SEQUENCE [LARGE SCALE GENOMIC DNA]</scope>
</reference>
<dbReference type="OrthoDB" id="1434354at2759"/>
<dbReference type="AlphaFoldDB" id="A0A4C1SEH7"/>
<proteinExistence type="predicted"/>
<sequence length="226" mass="26827">MSKYFTYYHEFPDKRYWRRRRDMAATKYSHPFLHGLKPFPKGYDDEIKQVREWMKTQPHLPYISDEFVLLFLHSNYYVVKSTQETIEQYFTIRTNSPELFTGRDPLAPKNKAILDIARCGLLESGTRSTILGSQCYDFSTARMEGPQRPLYQTGTTVYSTRKAKWLELIESLDKALGELALTKERVGLVEMRHLSRRSWTNIQSASRQHARRLYHRSDVRTWSRNM</sequence>